<gene>
    <name evidence="9" type="ORF">SAMN05192555_10871</name>
</gene>
<dbReference type="GO" id="GO:0005886">
    <property type="term" value="C:plasma membrane"/>
    <property type="evidence" value="ECO:0007669"/>
    <property type="project" value="UniProtKB-SubCell"/>
</dbReference>
<dbReference type="PANTHER" id="PTHR33362">
    <property type="entry name" value="SIALIC ACID TRAP TRANSPORTER PERMEASE PROTEIN SIAT-RELATED"/>
    <property type="match status" value="1"/>
</dbReference>
<comment type="caution">
    <text evidence="7">Lacks conserved residue(s) required for the propagation of feature annotation.</text>
</comment>
<feature type="transmembrane region" description="Helical" evidence="7">
    <location>
        <begin position="316"/>
        <end position="347"/>
    </location>
</feature>
<feature type="transmembrane region" description="Helical" evidence="7">
    <location>
        <begin position="7"/>
        <end position="37"/>
    </location>
</feature>
<comment type="similarity">
    <text evidence="7">Belongs to the TRAP transporter large permease family.</text>
</comment>
<dbReference type="PANTHER" id="PTHR33362:SF2">
    <property type="entry name" value="TRAP TRANSPORTER LARGE PERMEASE PROTEIN"/>
    <property type="match status" value="1"/>
</dbReference>
<dbReference type="Proteomes" id="UP000199107">
    <property type="component" value="Unassembled WGS sequence"/>
</dbReference>
<evidence type="ECO:0000256" key="5">
    <source>
        <dbReference type="ARBA" id="ARBA00022989"/>
    </source>
</evidence>
<organism evidence="9 10">
    <name type="scientific">Franzmannia pantelleriensis</name>
    <dbReference type="NCBI Taxonomy" id="48727"/>
    <lineage>
        <taxon>Bacteria</taxon>
        <taxon>Pseudomonadati</taxon>
        <taxon>Pseudomonadota</taxon>
        <taxon>Gammaproteobacteria</taxon>
        <taxon>Oceanospirillales</taxon>
        <taxon>Halomonadaceae</taxon>
        <taxon>Franzmannia</taxon>
    </lineage>
</organism>
<evidence type="ECO:0000313" key="10">
    <source>
        <dbReference type="Proteomes" id="UP000199107"/>
    </source>
</evidence>
<feature type="transmembrane region" description="Helical" evidence="7">
    <location>
        <begin position="173"/>
        <end position="197"/>
    </location>
</feature>
<keyword evidence="6 7" id="KW-0472">Membrane</keyword>
<evidence type="ECO:0000256" key="2">
    <source>
        <dbReference type="ARBA" id="ARBA00022475"/>
    </source>
</evidence>
<dbReference type="InterPro" id="IPR004681">
    <property type="entry name" value="TRAP_DctM"/>
</dbReference>
<feature type="transmembrane region" description="Helical" evidence="7">
    <location>
        <begin position="243"/>
        <end position="259"/>
    </location>
</feature>
<evidence type="ECO:0000256" key="6">
    <source>
        <dbReference type="ARBA" id="ARBA00023136"/>
    </source>
</evidence>
<feature type="transmembrane region" description="Helical" evidence="7">
    <location>
        <begin position="218"/>
        <end position="237"/>
    </location>
</feature>
<keyword evidence="3 7" id="KW-0997">Cell inner membrane</keyword>
<feature type="transmembrane region" description="Helical" evidence="7">
    <location>
        <begin position="399"/>
        <end position="423"/>
    </location>
</feature>
<comment type="subcellular location">
    <subcellularLocation>
        <location evidence="1 7">Cell inner membrane</location>
        <topology evidence="1 7">Multi-pass membrane protein</topology>
    </subcellularLocation>
</comment>
<accession>A0A1G9PDP3</accession>
<keyword evidence="10" id="KW-1185">Reference proteome</keyword>
<name>A0A1G9PDP3_9GAMM</name>
<dbReference type="EMBL" id="FNGH01000008">
    <property type="protein sequence ID" value="SDL96878.1"/>
    <property type="molecule type" value="Genomic_DNA"/>
</dbReference>
<evidence type="ECO:0000313" key="9">
    <source>
        <dbReference type="EMBL" id="SDL96878.1"/>
    </source>
</evidence>
<dbReference type="AlphaFoldDB" id="A0A1G9PDP3"/>
<dbReference type="Pfam" id="PF06808">
    <property type="entry name" value="DctM"/>
    <property type="match status" value="1"/>
</dbReference>
<dbReference type="PIRSF" id="PIRSF006066">
    <property type="entry name" value="HI0050"/>
    <property type="match status" value="1"/>
</dbReference>
<evidence type="ECO:0000256" key="3">
    <source>
        <dbReference type="ARBA" id="ARBA00022519"/>
    </source>
</evidence>
<sequence length="428" mass="45502">MPMDPAYLILMMLVIFLFSGMPIAFVLGVTAMVMILLDPNVMPQIMGMVPFGGANNYLLVAALLFMIAGEVMNQGRIAERLINFAGSLVGHIRGGLAHVNILTSLFFSEISGTATSDAAAIGSVMIPQMKKRGYDVAFAAAVTATSATMAIIVPPSLNLILYAYVSDTSIAQLFAAGIVPGFVVCFALMFTAYLISVRKGYPIEGKFNVKNVLSTGREAIIPITLPILILGGILGGIFTPTEAGAVAALWAILLATLYYRSLTLRSLLDTLRVAGKRSAMLMFIVATSTLLGWYMTNQGIPQEIAAGILGISDSYWVVLLAINVFFLLAGTIIHGTPAILMLVPIFLPLADQLGIDRVHFGLIVTINLGIGQQTPPVASVVLVTCSIARISIGAIIPALMWFLGAMLVVLTLINVFPALSLWLPSVIL</sequence>
<reference evidence="10" key="1">
    <citation type="submission" date="2016-10" db="EMBL/GenBank/DDBJ databases">
        <authorList>
            <person name="Varghese N."/>
            <person name="Submissions S."/>
        </authorList>
    </citation>
    <scope>NUCLEOTIDE SEQUENCE [LARGE SCALE GENOMIC DNA]</scope>
    <source>
        <strain evidence="10">AAP</strain>
    </source>
</reference>
<proteinExistence type="inferred from homology"/>
<keyword evidence="7" id="KW-0813">Transport</keyword>
<evidence type="ECO:0000259" key="8">
    <source>
        <dbReference type="Pfam" id="PF06808"/>
    </source>
</evidence>
<feature type="transmembrane region" description="Helical" evidence="7">
    <location>
        <begin position="279"/>
        <end position="296"/>
    </location>
</feature>
<evidence type="ECO:0000256" key="1">
    <source>
        <dbReference type="ARBA" id="ARBA00004429"/>
    </source>
</evidence>
<comment type="function">
    <text evidence="7">Part of the tripartite ATP-independent periplasmic (TRAP) transport system.</text>
</comment>
<evidence type="ECO:0000256" key="7">
    <source>
        <dbReference type="RuleBase" id="RU369079"/>
    </source>
</evidence>
<feature type="transmembrane region" description="Helical" evidence="7">
    <location>
        <begin position="133"/>
        <end position="153"/>
    </location>
</feature>
<dbReference type="NCBIfam" id="TIGR00786">
    <property type="entry name" value="dctM"/>
    <property type="match status" value="1"/>
</dbReference>
<keyword evidence="4 7" id="KW-0812">Transmembrane</keyword>
<dbReference type="STRING" id="48727.SAMN05192555_10871"/>
<protein>
    <recommendedName>
        <fullName evidence="7">TRAP transporter large permease protein</fullName>
    </recommendedName>
</protein>
<dbReference type="GO" id="GO:0022857">
    <property type="term" value="F:transmembrane transporter activity"/>
    <property type="evidence" value="ECO:0007669"/>
    <property type="project" value="UniProtKB-UniRule"/>
</dbReference>
<comment type="subunit">
    <text evidence="7">The complex comprises the extracytoplasmic solute receptor protein and the two transmembrane proteins.</text>
</comment>
<evidence type="ECO:0000256" key="4">
    <source>
        <dbReference type="ARBA" id="ARBA00022692"/>
    </source>
</evidence>
<feature type="domain" description="TRAP C4-dicarboxylate transport system permease DctM subunit" evidence="8">
    <location>
        <begin position="10"/>
        <end position="419"/>
    </location>
</feature>
<keyword evidence="2" id="KW-1003">Cell membrane</keyword>
<dbReference type="OrthoDB" id="9796052at2"/>
<dbReference type="InterPro" id="IPR010656">
    <property type="entry name" value="DctM"/>
</dbReference>
<keyword evidence="5 7" id="KW-1133">Transmembrane helix</keyword>
<dbReference type="RefSeq" id="WP_089658648.1">
    <property type="nucleotide sequence ID" value="NZ_FNGH01000008.1"/>
</dbReference>